<keyword evidence="3" id="KW-1185">Reference proteome</keyword>
<sequence>MMASSRFRVVATDTASAVDSAAWERVLVAAGGDVLSSIPFLRAVEQAKGTDQLGYCTVWEGDTAVAAFNWFLMRVDLAVLAPSSSRRVMSYLRPVTGWLLAPRVLFCGVPVSAGGRALMVDPTRDVPAIVAVVEDHLSRMASATRATLVVYKELGGSDDPVRQVLEGAGYVAATTPSMYSLATDQFGSFEDYLGSLKSHYRQDINRSLRKARRRELTLRSFTGPAAIAEVYDERAHGLYRQVEGAAEHRLEQLPREFFVALAREFPDDVFLTLAQLDGEVVGCHWGLRQEGSYYFLFCGLHYPANRYADVYFNLMYAELGNALRAGARFVQLGQTAQRFKARLGAVSSPRSVCVRGRQPVLHTVLRRLAPVLFVEEEALGPLSIFKPL</sequence>
<dbReference type="Pfam" id="PF13480">
    <property type="entry name" value="Acetyltransf_6"/>
    <property type="match status" value="1"/>
</dbReference>
<dbReference type="RefSeq" id="WP_264241213.1">
    <property type="nucleotide sequence ID" value="NZ_CP107567.1"/>
</dbReference>
<evidence type="ECO:0000313" key="2">
    <source>
        <dbReference type="EMBL" id="UYQ60067.1"/>
    </source>
</evidence>
<dbReference type="SUPFAM" id="SSF55729">
    <property type="entry name" value="Acyl-CoA N-acyltransferases (Nat)"/>
    <property type="match status" value="1"/>
</dbReference>
<protein>
    <submittedName>
        <fullName evidence="2">GNAT family N-acetyltransferase</fullName>
    </submittedName>
</protein>
<proteinExistence type="predicted"/>
<gene>
    <name evidence="2" type="ORF">OGH68_00220</name>
</gene>
<name>A0ABY6I234_STRPE</name>
<reference evidence="2" key="1">
    <citation type="submission" date="2022-10" db="EMBL/GenBank/DDBJ databases">
        <title>Cytochrome P450 Catalyzes Benzene Ring Formation in the Biosynthesis of Trialkyl-Substituted Aromatic Polyketides.</title>
        <authorList>
            <person name="Zhao E."/>
            <person name="Ge H."/>
        </authorList>
    </citation>
    <scope>NUCLEOTIDE SEQUENCE</scope>
    <source>
        <strain evidence="2">NA0869</strain>
    </source>
</reference>
<dbReference type="Gene3D" id="3.40.630.30">
    <property type="match status" value="1"/>
</dbReference>
<dbReference type="InterPro" id="IPR038740">
    <property type="entry name" value="BioF2-like_GNAT_dom"/>
</dbReference>
<organism evidence="2 3">
    <name type="scientific">Streptomyces peucetius</name>
    <dbReference type="NCBI Taxonomy" id="1950"/>
    <lineage>
        <taxon>Bacteria</taxon>
        <taxon>Bacillati</taxon>
        <taxon>Actinomycetota</taxon>
        <taxon>Actinomycetes</taxon>
        <taxon>Kitasatosporales</taxon>
        <taxon>Streptomycetaceae</taxon>
        <taxon>Streptomyces</taxon>
    </lineage>
</organism>
<dbReference type="Proteomes" id="UP001163878">
    <property type="component" value="Chromosome"/>
</dbReference>
<dbReference type="InterPro" id="IPR016181">
    <property type="entry name" value="Acyl_CoA_acyltransferase"/>
</dbReference>
<accession>A0ABY6I234</accession>
<dbReference type="EMBL" id="CP107567">
    <property type="protein sequence ID" value="UYQ60067.1"/>
    <property type="molecule type" value="Genomic_DNA"/>
</dbReference>
<evidence type="ECO:0000313" key="3">
    <source>
        <dbReference type="Proteomes" id="UP001163878"/>
    </source>
</evidence>
<evidence type="ECO:0000259" key="1">
    <source>
        <dbReference type="Pfam" id="PF13480"/>
    </source>
</evidence>
<feature type="domain" description="BioF2-like acetyltransferase" evidence="1">
    <location>
        <begin position="199"/>
        <end position="340"/>
    </location>
</feature>